<dbReference type="PANTHER" id="PTHR37305:SF1">
    <property type="entry name" value="MEMBRANE PROTEIN"/>
    <property type="match status" value="1"/>
</dbReference>
<dbReference type="PANTHER" id="PTHR37305">
    <property type="entry name" value="INTEGRAL MEMBRANE PROTEIN-RELATED"/>
    <property type="match status" value="1"/>
</dbReference>
<dbReference type="EMBL" id="CAFBLU010000013">
    <property type="protein sequence ID" value="CAB4874702.1"/>
    <property type="molecule type" value="Genomic_DNA"/>
</dbReference>
<feature type="transmembrane region" description="Helical" evidence="1">
    <location>
        <begin position="159"/>
        <end position="184"/>
    </location>
</feature>
<accession>A0A6J7DUZ3</accession>
<keyword evidence="1" id="KW-0812">Transmembrane</keyword>
<evidence type="ECO:0000256" key="1">
    <source>
        <dbReference type="SAM" id="Phobius"/>
    </source>
</evidence>
<keyword evidence="1" id="KW-0472">Membrane</keyword>
<protein>
    <submittedName>
        <fullName evidence="2">Unannotated protein</fullName>
    </submittedName>
</protein>
<feature type="transmembrane region" description="Helical" evidence="1">
    <location>
        <begin position="115"/>
        <end position="139"/>
    </location>
</feature>
<reference evidence="2" key="1">
    <citation type="submission" date="2020-05" db="EMBL/GenBank/DDBJ databases">
        <authorList>
            <person name="Chiriac C."/>
            <person name="Salcher M."/>
            <person name="Ghai R."/>
            <person name="Kavagutti S V."/>
        </authorList>
    </citation>
    <scope>NUCLEOTIDE SEQUENCE</scope>
</reference>
<dbReference type="Pfam" id="PF12730">
    <property type="entry name" value="ABC2_membrane_4"/>
    <property type="match status" value="1"/>
</dbReference>
<name>A0A6J7DUZ3_9ZZZZ</name>
<sequence>MWRIIRSEWVKLRRPAYLWVPLLITTVFTAGLTVANLLNAETTVSNDRNGPPQHLISDYTAAHGATIGIKIGGSLAMIIALVIFAAAVATEYQTGTIRNLLIREPRRVRLMLSRWVGLCTWAIVLVAVTVIAGLVAGVITASSRGFDTSAWFTGPGLRHLGAVTLYLWLGFCLFGSMGAILGILFKSPVAATGVSIAWLLIVENILGTVFPGVKDWLPGNVSGAVYSGGTDTLAFGPALGLITGYLVIAGGATLAWFSRSDITS</sequence>
<gene>
    <name evidence="2" type="ORF">UFOPK3444_00944</name>
</gene>
<dbReference type="AlphaFoldDB" id="A0A6J7DUZ3"/>
<feature type="transmembrane region" description="Helical" evidence="1">
    <location>
        <begin position="196"/>
        <end position="213"/>
    </location>
</feature>
<proteinExistence type="predicted"/>
<feature type="transmembrane region" description="Helical" evidence="1">
    <location>
        <begin position="233"/>
        <end position="257"/>
    </location>
</feature>
<organism evidence="2">
    <name type="scientific">freshwater metagenome</name>
    <dbReference type="NCBI Taxonomy" id="449393"/>
    <lineage>
        <taxon>unclassified sequences</taxon>
        <taxon>metagenomes</taxon>
        <taxon>ecological metagenomes</taxon>
    </lineage>
</organism>
<keyword evidence="1" id="KW-1133">Transmembrane helix</keyword>
<evidence type="ECO:0000313" key="2">
    <source>
        <dbReference type="EMBL" id="CAB4874702.1"/>
    </source>
</evidence>
<feature type="transmembrane region" description="Helical" evidence="1">
    <location>
        <begin position="16"/>
        <end position="38"/>
    </location>
</feature>
<feature type="transmembrane region" description="Helical" evidence="1">
    <location>
        <begin position="75"/>
        <end position="94"/>
    </location>
</feature>